<feature type="region of interest" description="Disordered" evidence="1">
    <location>
        <begin position="314"/>
        <end position="337"/>
    </location>
</feature>
<dbReference type="Pfam" id="PF00092">
    <property type="entry name" value="VWA"/>
    <property type="match status" value="1"/>
</dbReference>
<dbReference type="InterPro" id="IPR002035">
    <property type="entry name" value="VWF_A"/>
</dbReference>
<sequence>MVDRGIEERERLRAVGALIGVPVSVTDDDDWELDEAGLRVGLGWYAQRGHGRDEAVALALLQLWESVRGERVTPERARRGRSIVSGRPAAQPLVAAVVRLQAAAELLTALPGMRDRLASAMARSLPEGLGEQARHLQWVALLLAAGFGAPAPTDGADAEVAAEWDALQRASERGDALQRVLAPDPGRGALDRFERALALLLPPYERLLARDARDRGWGEAPRGAEAQEHEGGGASDDFGAAGAGGDAAQQAPDEGGQDGEASAPEDDERARAGEGRQTAEGADLFAAEQAGFVSALLATPLPAEGALLEAMSLPPLEGAPRSSDDPREAGGGAAAANGGLAFSDYRGRAGELADAIERMRAVWARVIAERVAQVRGIGRRPVPEGEMLSPEALARAVAEARAGVARPAAFLRRETRPRRRRRAGSTDYVLLVDRSASMQGRIADAAADAALIMMEALAGVERDVAHAEQRAGIELDLDIRTALVLFDAEPLVVKPLSRGLDDEARRRMDSGIRSPRGSTNDGAALLTAAQQLGIAPGAAGASAAAAADGVERRRLVLLVSDGGSNDPVAAARELRRLRAAGVDVHGIGIGSDEIVRRYAPSSRRVDDPSGIAEAILDLVESELP</sequence>
<proteinExistence type="predicted"/>
<dbReference type="CDD" id="cd00198">
    <property type="entry name" value="vWFA"/>
    <property type="match status" value="1"/>
</dbReference>
<feature type="compositionally biased region" description="Low complexity" evidence="1">
    <location>
        <begin position="235"/>
        <end position="254"/>
    </location>
</feature>
<evidence type="ECO:0000256" key="1">
    <source>
        <dbReference type="SAM" id="MobiDB-lite"/>
    </source>
</evidence>
<dbReference type="Gene3D" id="3.40.50.410">
    <property type="entry name" value="von Willebrand factor, type A domain"/>
    <property type="match status" value="1"/>
</dbReference>
<dbReference type="Proteomes" id="UP000285768">
    <property type="component" value="Chromosome"/>
</dbReference>
<protein>
    <submittedName>
        <fullName evidence="3">VWA domain-containing protein</fullName>
    </submittedName>
</protein>
<dbReference type="SUPFAM" id="SSF53300">
    <property type="entry name" value="vWA-like"/>
    <property type="match status" value="1"/>
</dbReference>
<dbReference type="RefSeq" id="WP_128386815.1">
    <property type="nucleotide sequence ID" value="NZ_CP035037.1"/>
</dbReference>
<keyword evidence="4" id="KW-1185">Reference proteome</keyword>
<organism evidence="3 4">
    <name type="scientific">Leucobacter muris</name>
    <dbReference type="NCBI Taxonomy" id="1935379"/>
    <lineage>
        <taxon>Bacteria</taxon>
        <taxon>Bacillati</taxon>
        <taxon>Actinomycetota</taxon>
        <taxon>Actinomycetes</taxon>
        <taxon>Micrococcales</taxon>
        <taxon>Microbacteriaceae</taxon>
        <taxon>Leucobacter</taxon>
    </lineage>
</organism>
<feature type="domain" description="VWFA" evidence="2">
    <location>
        <begin position="427"/>
        <end position="592"/>
    </location>
</feature>
<name>A0ABX5QFF2_9MICO</name>
<accession>A0ABX5QFF2</accession>
<feature type="region of interest" description="Disordered" evidence="1">
    <location>
        <begin position="218"/>
        <end position="277"/>
    </location>
</feature>
<dbReference type="PROSITE" id="PS50234">
    <property type="entry name" value="VWFA"/>
    <property type="match status" value="1"/>
</dbReference>
<evidence type="ECO:0000313" key="3">
    <source>
        <dbReference type="EMBL" id="QAB17755.1"/>
    </source>
</evidence>
<gene>
    <name evidence="3" type="ORF">Leucomu_07335</name>
</gene>
<dbReference type="EMBL" id="CP035037">
    <property type="protein sequence ID" value="QAB17755.1"/>
    <property type="molecule type" value="Genomic_DNA"/>
</dbReference>
<reference evidence="3 4" key="1">
    <citation type="submission" date="2019-01" db="EMBL/GenBank/DDBJ databases">
        <title>Leucobacter muris sp. nov. isolated from the nose of a laboratory mouse.</title>
        <authorList>
            <person name="Benga L."/>
            <person name="Sproeer C."/>
            <person name="Schumann P."/>
            <person name="Verbarg S."/>
            <person name="Bunk B."/>
            <person name="Engelhardt E."/>
            <person name="Benten P.M."/>
            <person name="Sager M."/>
        </authorList>
    </citation>
    <scope>NUCLEOTIDE SEQUENCE [LARGE SCALE GENOMIC DNA]</scope>
    <source>
        <strain evidence="3 4">DSM 101948</strain>
    </source>
</reference>
<dbReference type="InterPro" id="IPR036465">
    <property type="entry name" value="vWFA_dom_sf"/>
</dbReference>
<evidence type="ECO:0000313" key="4">
    <source>
        <dbReference type="Proteomes" id="UP000285768"/>
    </source>
</evidence>
<evidence type="ECO:0000259" key="2">
    <source>
        <dbReference type="PROSITE" id="PS50234"/>
    </source>
</evidence>
<dbReference type="SMART" id="SM00327">
    <property type="entry name" value="VWA"/>
    <property type="match status" value="1"/>
</dbReference>